<keyword evidence="5 6" id="KW-0472">Membrane</keyword>
<reference evidence="7 8" key="1">
    <citation type="submission" date="2024-03" db="EMBL/GenBank/DDBJ databases">
        <title>Pseudoalteromonas qingdaonensis sp. nov., isolated from the intestines of marine benthic organisms.</title>
        <authorList>
            <person name="Lin X."/>
            <person name="Fang S."/>
            <person name="Hu X."/>
        </authorList>
    </citation>
    <scope>NUCLEOTIDE SEQUENCE [LARGE SCALE GENOMIC DNA]</scope>
    <source>
        <strain evidence="7 8">YIC-827</strain>
    </source>
</reference>
<keyword evidence="3 6" id="KW-0812">Transmembrane</keyword>
<comment type="subcellular location">
    <subcellularLocation>
        <location evidence="1">Membrane</location>
        <topology evidence="1">Multi-pass membrane protein</topology>
    </subcellularLocation>
</comment>
<keyword evidence="8" id="KW-1185">Reference proteome</keyword>
<evidence type="ECO:0000256" key="6">
    <source>
        <dbReference type="SAM" id="Phobius"/>
    </source>
</evidence>
<dbReference type="InterPro" id="IPR006696">
    <property type="entry name" value="DUF423"/>
</dbReference>
<comment type="caution">
    <text evidence="7">The sequence shown here is derived from an EMBL/GenBank/DDBJ whole genome shotgun (WGS) entry which is preliminary data.</text>
</comment>
<evidence type="ECO:0000256" key="5">
    <source>
        <dbReference type="ARBA" id="ARBA00023136"/>
    </source>
</evidence>
<accession>A0ABU9MVY7</accession>
<dbReference type="PANTHER" id="PTHR43461:SF1">
    <property type="entry name" value="TRANSMEMBRANE PROTEIN 256"/>
    <property type="match status" value="1"/>
</dbReference>
<name>A0ABU9MVY7_9GAMM</name>
<protein>
    <submittedName>
        <fullName evidence="7">DUF423 domain-containing protein</fullName>
    </submittedName>
</protein>
<feature type="transmembrane region" description="Helical" evidence="6">
    <location>
        <begin position="98"/>
        <end position="118"/>
    </location>
</feature>
<evidence type="ECO:0000256" key="3">
    <source>
        <dbReference type="ARBA" id="ARBA00022692"/>
    </source>
</evidence>
<gene>
    <name evidence="7" type="ORF">WCN91_08385</name>
</gene>
<evidence type="ECO:0000256" key="4">
    <source>
        <dbReference type="ARBA" id="ARBA00022989"/>
    </source>
</evidence>
<proteinExistence type="inferred from homology"/>
<evidence type="ECO:0000256" key="1">
    <source>
        <dbReference type="ARBA" id="ARBA00004141"/>
    </source>
</evidence>
<evidence type="ECO:0000313" key="7">
    <source>
        <dbReference type="EMBL" id="MEM0515442.1"/>
    </source>
</evidence>
<organism evidence="7 8">
    <name type="scientific">Pseudoalteromonas qingdaonensis</name>
    <dbReference type="NCBI Taxonomy" id="3131913"/>
    <lineage>
        <taxon>Bacteria</taxon>
        <taxon>Pseudomonadati</taxon>
        <taxon>Pseudomonadota</taxon>
        <taxon>Gammaproteobacteria</taxon>
        <taxon>Alteromonadales</taxon>
        <taxon>Pseudoalteromonadaceae</taxon>
        <taxon>Pseudoalteromonas</taxon>
    </lineage>
</organism>
<dbReference type="Pfam" id="PF04241">
    <property type="entry name" value="DUF423"/>
    <property type="match status" value="1"/>
</dbReference>
<feature type="transmembrane region" description="Helical" evidence="6">
    <location>
        <begin position="71"/>
        <end position="92"/>
    </location>
</feature>
<evidence type="ECO:0000313" key="8">
    <source>
        <dbReference type="Proteomes" id="UP001447008"/>
    </source>
</evidence>
<sequence>MSQLFLVLGAIFAGLGVILGAFAAHGLKSRLSEHAIGVFQTGVEYQMYHALGLILIGVLGKLGMQFNVSGYFMLAGILLFSGSLYALALTGIKWFGPITPLGGLCFIVAWAAMVIKLLQMK</sequence>
<dbReference type="Proteomes" id="UP001447008">
    <property type="component" value="Unassembled WGS sequence"/>
</dbReference>
<dbReference type="PANTHER" id="PTHR43461">
    <property type="entry name" value="TRANSMEMBRANE PROTEIN 256"/>
    <property type="match status" value="1"/>
</dbReference>
<comment type="similarity">
    <text evidence="2">Belongs to the UPF0382 family.</text>
</comment>
<feature type="transmembrane region" description="Helical" evidence="6">
    <location>
        <begin position="47"/>
        <end position="64"/>
    </location>
</feature>
<dbReference type="EMBL" id="JBCGCU010000007">
    <property type="protein sequence ID" value="MEM0515442.1"/>
    <property type="molecule type" value="Genomic_DNA"/>
</dbReference>
<keyword evidence="4 6" id="KW-1133">Transmembrane helix</keyword>
<evidence type="ECO:0000256" key="2">
    <source>
        <dbReference type="ARBA" id="ARBA00009694"/>
    </source>
</evidence>
<dbReference type="RefSeq" id="WP_342678070.1">
    <property type="nucleotide sequence ID" value="NZ_JBCGCU010000007.1"/>
</dbReference>